<dbReference type="PATRIC" id="fig|1423784.4.peg.197"/>
<dbReference type="GeneID" id="69804118"/>
<dbReference type="SUPFAM" id="SSF56784">
    <property type="entry name" value="HAD-like"/>
    <property type="match status" value="1"/>
</dbReference>
<organism evidence="5 6">
    <name type="scientific">Lentilactobacillus parabuchneri DSM 5707 = NBRC 107865</name>
    <dbReference type="NCBI Taxonomy" id="1423784"/>
    <lineage>
        <taxon>Bacteria</taxon>
        <taxon>Bacillati</taxon>
        <taxon>Bacillota</taxon>
        <taxon>Bacilli</taxon>
        <taxon>Lactobacillales</taxon>
        <taxon>Lactobacillaceae</taxon>
        <taxon>Lentilactobacillus</taxon>
    </lineage>
</organism>
<evidence type="ECO:0000256" key="1">
    <source>
        <dbReference type="ARBA" id="ARBA00001946"/>
    </source>
</evidence>
<dbReference type="Gene3D" id="3.40.50.1000">
    <property type="entry name" value="HAD superfamily/HAD-like"/>
    <property type="match status" value="1"/>
</dbReference>
<dbReference type="SFLD" id="SFLDG01129">
    <property type="entry name" value="C1.5:_HAD__Beta-PGM__Phosphata"/>
    <property type="match status" value="1"/>
</dbReference>
<dbReference type="InterPro" id="IPR006439">
    <property type="entry name" value="HAD-SF_hydro_IA"/>
</dbReference>
<sequence>MIKAIVFDVDDTLYDTKPSFNQAFNETFNLNLSDELMDNVFSNYTQQEQLAIAESNSDSNIKLSEDEINFHSLHHTFKRFDLNGLSQETAAAFSEAYQLASNSIHLFDGLTTLFNELASKFQLGIITNGSNEVQLAKIMKLKLHHWFGRDQIITSEDANAKKPDPLIFTLMNRKFNLRGNEMIYIGSSYYEDIVPAKKAGWETVWYNNHQSPIADPQIIPDQTVKNPAELRDLLMDLAAQVD</sequence>
<dbReference type="InterPro" id="IPR023214">
    <property type="entry name" value="HAD_sf"/>
</dbReference>
<comment type="cofactor">
    <cofactor evidence="1">
        <name>Mg(2+)</name>
        <dbReference type="ChEBI" id="CHEBI:18420"/>
    </cofactor>
</comment>
<dbReference type="GO" id="GO:0016791">
    <property type="term" value="F:phosphatase activity"/>
    <property type="evidence" value="ECO:0007669"/>
    <property type="project" value="TreeGrafter"/>
</dbReference>
<comment type="caution">
    <text evidence="5">The sequence shown here is derived from an EMBL/GenBank/DDBJ whole genome shotgun (WGS) entry which is preliminary data.</text>
</comment>
<evidence type="ECO:0000256" key="4">
    <source>
        <dbReference type="ARBA" id="ARBA00022842"/>
    </source>
</evidence>
<evidence type="ECO:0000313" key="5">
    <source>
        <dbReference type="EMBL" id="KRM47721.1"/>
    </source>
</evidence>
<dbReference type="GO" id="GO:0044281">
    <property type="term" value="P:small molecule metabolic process"/>
    <property type="evidence" value="ECO:0007669"/>
    <property type="project" value="UniProtKB-ARBA"/>
</dbReference>
<proteinExistence type="predicted"/>
<dbReference type="AlphaFoldDB" id="A0A0R1Z7E5"/>
<evidence type="ECO:0000313" key="6">
    <source>
        <dbReference type="Proteomes" id="UP000051957"/>
    </source>
</evidence>
<dbReference type="Gene3D" id="1.20.120.710">
    <property type="entry name" value="Haloacid dehalogenase hydrolase-like domain"/>
    <property type="match status" value="1"/>
</dbReference>
<dbReference type="Pfam" id="PF13419">
    <property type="entry name" value="HAD_2"/>
    <property type="match status" value="1"/>
</dbReference>
<dbReference type="PANTHER" id="PTHR46470">
    <property type="entry name" value="N-ACYLNEURAMINATE-9-PHOSPHATASE"/>
    <property type="match status" value="1"/>
</dbReference>
<keyword evidence="2" id="KW-0479">Metal-binding</keyword>
<dbReference type="EMBL" id="AZGK01000001">
    <property type="protein sequence ID" value="KRM47721.1"/>
    <property type="molecule type" value="Genomic_DNA"/>
</dbReference>
<dbReference type="PANTHER" id="PTHR46470:SF2">
    <property type="entry name" value="GLYCERALDEHYDE 3-PHOSPHATE PHOSPHATASE"/>
    <property type="match status" value="1"/>
</dbReference>
<dbReference type="SFLD" id="SFLDS00003">
    <property type="entry name" value="Haloacid_Dehalogenase"/>
    <property type="match status" value="1"/>
</dbReference>
<reference evidence="5 6" key="1">
    <citation type="journal article" date="2015" name="Genome Announc.">
        <title>Expanding the biotechnology potential of lactobacilli through comparative genomics of 213 strains and associated genera.</title>
        <authorList>
            <person name="Sun Z."/>
            <person name="Harris H.M."/>
            <person name="McCann A."/>
            <person name="Guo C."/>
            <person name="Argimon S."/>
            <person name="Zhang W."/>
            <person name="Yang X."/>
            <person name="Jeffery I.B."/>
            <person name="Cooney J.C."/>
            <person name="Kagawa T.F."/>
            <person name="Liu W."/>
            <person name="Song Y."/>
            <person name="Salvetti E."/>
            <person name="Wrobel A."/>
            <person name="Rasinkangas P."/>
            <person name="Parkhill J."/>
            <person name="Rea M.C."/>
            <person name="O'Sullivan O."/>
            <person name="Ritari J."/>
            <person name="Douillard F.P."/>
            <person name="Paul Ross R."/>
            <person name="Yang R."/>
            <person name="Briner A.E."/>
            <person name="Felis G.E."/>
            <person name="de Vos W.M."/>
            <person name="Barrangou R."/>
            <person name="Klaenhammer T.R."/>
            <person name="Caufield P.W."/>
            <person name="Cui Y."/>
            <person name="Zhang H."/>
            <person name="O'Toole P.W."/>
        </authorList>
    </citation>
    <scope>NUCLEOTIDE SEQUENCE [LARGE SCALE GENOMIC DNA]</scope>
    <source>
        <strain evidence="5 6">DSM 5707</strain>
    </source>
</reference>
<protein>
    <submittedName>
        <fullName evidence="5">Haloacid dehalogenase domain-containing protein hydrolase</fullName>
    </submittedName>
</protein>
<dbReference type="InterPro" id="IPR041492">
    <property type="entry name" value="HAD_2"/>
</dbReference>
<evidence type="ECO:0000256" key="2">
    <source>
        <dbReference type="ARBA" id="ARBA00022723"/>
    </source>
</evidence>
<dbReference type="RefSeq" id="WP_057909236.1">
    <property type="nucleotide sequence ID" value="NZ_AZGK01000001.1"/>
</dbReference>
<keyword evidence="4" id="KW-0460">Magnesium</keyword>
<dbReference type="NCBIfam" id="TIGR01549">
    <property type="entry name" value="HAD-SF-IA-v1"/>
    <property type="match status" value="1"/>
</dbReference>
<dbReference type="InterPro" id="IPR051400">
    <property type="entry name" value="HAD-like_hydrolase"/>
</dbReference>
<dbReference type="InterPro" id="IPR036412">
    <property type="entry name" value="HAD-like_sf"/>
</dbReference>
<dbReference type="Proteomes" id="UP000051957">
    <property type="component" value="Unassembled WGS sequence"/>
</dbReference>
<keyword evidence="3 5" id="KW-0378">Hydrolase</keyword>
<dbReference type="PRINTS" id="PR00413">
    <property type="entry name" value="HADHALOGNASE"/>
</dbReference>
<accession>A0A0R1Z7E5</accession>
<gene>
    <name evidence="5" type="ORF">FC51_GL000200</name>
</gene>
<name>A0A0R1Z7E5_9LACO</name>
<evidence type="ECO:0000256" key="3">
    <source>
        <dbReference type="ARBA" id="ARBA00022801"/>
    </source>
</evidence>
<dbReference type="GO" id="GO:0046872">
    <property type="term" value="F:metal ion binding"/>
    <property type="evidence" value="ECO:0007669"/>
    <property type="project" value="UniProtKB-KW"/>
</dbReference>